<keyword evidence="3" id="KW-1185">Reference proteome</keyword>
<reference evidence="2" key="1">
    <citation type="submission" date="2016-01" db="EMBL/GenBank/DDBJ databases">
        <authorList>
            <person name="Regsiter A."/>
            <person name="william w."/>
        </authorList>
    </citation>
    <scope>NUCLEOTIDE SEQUENCE</scope>
    <source>
        <strain evidence="2">NCPPB 1641</strain>
    </source>
</reference>
<dbReference type="RefSeq" id="WP_080855036.1">
    <property type="nucleotide sequence ID" value="NZ_LT009777.1"/>
</dbReference>
<dbReference type="AlphaFoldDB" id="A0A1S7U803"/>
<comment type="caution">
    <text evidence="2">The sequence shown here is derived from an EMBL/GenBank/DDBJ whole genome shotgun (WGS) entry which is preliminary data.</text>
</comment>
<feature type="region of interest" description="Disordered" evidence="1">
    <location>
        <begin position="53"/>
        <end position="86"/>
    </location>
</feature>
<protein>
    <submittedName>
        <fullName evidence="2">Uncharacterized protein</fullName>
    </submittedName>
</protein>
<accession>A0A1S7U803</accession>
<name>A0A1S7U803_9HYPH</name>
<proteinExistence type="predicted"/>
<gene>
    <name evidence="2" type="ORF">AGR7A_pAt20050</name>
</gene>
<dbReference type="EMBL" id="FCNP01000049">
    <property type="protein sequence ID" value="CVI62993.1"/>
    <property type="molecule type" value="Genomic_DNA"/>
</dbReference>
<organism evidence="2 3">
    <name type="scientific">Agrobacterium deltaense NCPPB 1641</name>
    <dbReference type="NCBI Taxonomy" id="1183425"/>
    <lineage>
        <taxon>Bacteria</taxon>
        <taxon>Pseudomonadati</taxon>
        <taxon>Pseudomonadota</taxon>
        <taxon>Alphaproteobacteria</taxon>
        <taxon>Hyphomicrobiales</taxon>
        <taxon>Rhizobiaceae</taxon>
        <taxon>Rhizobium/Agrobacterium group</taxon>
        <taxon>Agrobacterium</taxon>
    </lineage>
</organism>
<evidence type="ECO:0000313" key="3">
    <source>
        <dbReference type="Proteomes" id="UP000192140"/>
    </source>
</evidence>
<dbReference type="Proteomes" id="UP000192140">
    <property type="component" value="Unassembled WGS sequence"/>
</dbReference>
<sequence>MPELTRARLYNLVWTKPLRTIAQEYGLDPIHLAKACDAYDVARPPAGYWQKMEHGKSVQRPPLSNRTFGPEDIPELKQRNVKNDKK</sequence>
<evidence type="ECO:0000313" key="2">
    <source>
        <dbReference type="EMBL" id="CVI62993.1"/>
    </source>
</evidence>
<feature type="compositionally biased region" description="Basic and acidic residues" evidence="1">
    <location>
        <begin position="74"/>
        <end position="86"/>
    </location>
</feature>
<evidence type="ECO:0000256" key="1">
    <source>
        <dbReference type="SAM" id="MobiDB-lite"/>
    </source>
</evidence>